<protein>
    <recommendedName>
        <fullName evidence="2">Neurotransmitter-gated ion-channel ligand-binding domain-containing protein</fullName>
    </recommendedName>
</protein>
<dbReference type="Proteomes" id="UP001186944">
    <property type="component" value="Unassembled WGS sequence"/>
</dbReference>
<dbReference type="GO" id="GO:0005230">
    <property type="term" value="F:extracellular ligand-gated monoatomic ion channel activity"/>
    <property type="evidence" value="ECO:0007669"/>
    <property type="project" value="InterPro"/>
</dbReference>
<evidence type="ECO:0000259" key="2">
    <source>
        <dbReference type="Pfam" id="PF02931"/>
    </source>
</evidence>
<evidence type="ECO:0000313" key="4">
    <source>
        <dbReference type="Proteomes" id="UP001186944"/>
    </source>
</evidence>
<dbReference type="Gene3D" id="2.70.170.10">
    <property type="entry name" value="Neurotransmitter-gated ion-channel ligand-binding domain"/>
    <property type="match status" value="1"/>
</dbReference>
<dbReference type="GO" id="GO:0016020">
    <property type="term" value="C:membrane"/>
    <property type="evidence" value="ECO:0007669"/>
    <property type="project" value="InterPro"/>
</dbReference>
<name>A0AA89BMU5_PINIB</name>
<keyword evidence="4" id="KW-1185">Reference proteome</keyword>
<evidence type="ECO:0000313" key="3">
    <source>
        <dbReference type="EMBL" id="KAK3087253.1"/>
    </source>
</evidence>
<organism evidence="3 4">
    <name type="scientific">Pinctada imbricata</name>
    <name type="common">Atlantic pearl-oyster</name>
    <name type="synonym">Pinctada martensii</name>
    <dbReference type="NCBI Taxonomy" id="66713"/>
    <lineage>
        <taxon>Eukaryota</taxon>
        <taxon>Metazoa</taxon>
        <taxon>Spiralia</taxon>
        <taxon>Lophotrochozoa</taxon>
        <taxon>Mollusca</taxon>
        <taxon>Bivalvia</taxon>
        <taxon>Autobranchia</taxon>
        <taxon>Pteriomorphia</taxon>
        <taxon>Pterioida</taxon>
        <taxon>Pterioidea</taxon>
        <taxon>Pteriidae</taxon>
        <taxon>Pinctada</taxon>
    </lineage>
</organism>
<dbReference type="Pfam" id="PF02931">
    <property type="entry name" value="Neur_chan_LBD"/>
    <property type="match status" value="1"/>
</dbReference>
<feature type="signal peptide" evidence="1">
    <location>
        <begin position="1"/>
        <end position="21"/>
    </location>
</feature>
<gene>
    <name evidence="3" type="ORF">FSP39_003615</name>
</gene>
<proteinExistence type="predicted"/>
<comment type="caution">
    <text evidence="3">The sequence shown here is derived from an EMBL/GenBank/DDBJ whole genome shotgun (WGS) entry which is preliminary data.</text>
</comment>
<dbReference type="SUPFAM" id="SSF63712">
    <property type="entry name" value="Nicotinic receptor ligand binding domain-like"/>
    <property type="match status" value="1"/>
</dbReference>
<dbReference type="InterPro" id="IPR006202">
    <property type="entry name" value="Neur_chan_lig-bd"/>
</dbReference>
<dbReference type="EMBL" id="VSWD01000011">
    <property type="protein sequence ID" value="KAK3087253.1"/>
    <property type="molecule type" value="Genomic_DNA"/>
</dbReference>
<accession>A0AA89BMU5</accession>
<evidence type="ECO:0000256" key="1">
    <source>
        <dbReference type="SAM" id="SignalP"/>
    </source>
</evidence>
<dbReference type="AlphaFoldDB" id="A0AA89BMU5"/>
<feature type="chain" id="PRO_5041729215" description="Neurotransmitter-gated ion-channel ligand-binding domain-containing protein" evidence="1">
    <location>
        <begin position="22"/>
        <end position="158"/>
    </location>
</feature>
<feature type="domain" description="Neurotransmitter-gated ion-channel ligand-binding" evidence="2">
    <location>
        <begin position="30"/>
        <end position="151"/>
    </location>
</feature>
<reference evidence="3" key="1">
    <citation type="submission" date="2019-08" db="EMBL/GenBank/DDBJ databases">
        <title>The improved chromosome-level genome for the pearl oyster Pinctada fucata martensii using PacBio sequencing and Hi-C.</title>
        <authorList>
            <person name="Zheng Z."/>
        </authorList>
    </citation>
    <scope>NUCLEOTIDE SEQUENCE</scope>
    <source>
        <strain evidence="3">ZZ-2019</strain>
        <tissue evidence="3">Adductor muscle</tissue>
    </source>
</reference>
<keyword evidence="1" id="KW-0732">Signal</keyword>
<sequence length="158" mass="18392">MDMYAFVILFVYSGLLIVCHCMDTYNNSISLYKYLFKNNRHNPSIVPKCTNNDHVTVYINTAIRELVELNEKFQLVRVKLWVRLQWRDCSLTWSPGDFGGEEGIIVPYGTLWMPDLAMYEGCSDEANMPDMKEYRASIMYNGFSEISFPYNSNASMPY</sequence>
<dbReference type="InterPro" id="IPR036734">
    <property type="entry name" value="Neur_chan_lig-bd_sf"/>
</dbReference>